<feature type="domain" description="HTH CENPB-type" evidence="3">
    <location>
        <begin position="76"/>
        <end position="146"/>
    </location>
</feature>
<proteinExistence type="predicted"/>
<sequence>MPASRPVKPGELPHEERLQLAIQAYRTYEEKYANSTDVEKKAMKKPSYRYAAKKHGVDHHTTLSRRIKHKTHERREAHVHQQVLTPEEEQALVKWSQQMDSWGWAPRCSQLHSMGAEMLKLRTGSEELGAGWAYKFLERHSQLKPIYAQVSNKDRASSQDKEKMIACFKDFASASQTPLPPDPMNHINLEGATNPSSGRHR</sequence>
<evidence type="ECO:0000313" key="4">
    <source>
        <dbReference type="EMBL" id="CAF9930948.1"/>
    </source>
</evidence>
<comment type="caution">
    <text evidence="4">The sequence shown here is derived from an EMBL/GenBank/DDBJ whole genome shotgun (WGS) entry which is preliminary data.</text>
</comment>
<evidence type="ECO:0000256" key="2">
    <source>
        <dbReference type="SAM" id="MobiDB-lite"/>
    </source>
</evidence>
<dbReference type="GO" id="GO:0003677">
    <property type="term" value="F:DNA binding"/>
    <property type="evidence" value="ECO:0007669"/>
    <property type="project" value="UniProtKB-KW"/>
</dbReference>
<evidence type="ECO:0000313" key="5">
    <source>
        <dbReference type="Proteomes" id="UP000664521"/>
    </source>
</evidence>
<name>A0A8H3FU69_9LECA</name>
<reference evidence="4" key="1">
    <citation type="submission" date="2021-03" db="EMBL/GenBank/DDBJ databases">
        <authorList>
            <person name="Tagirdzhanova G."/>
        </authorList>
    </citation>
    <scope>NUCLEOTIDE SEQUENCE</scope>
</reference>
<accession>A0A8H3FU69</accession>
<protein>
    <recommendedName>
        <fullName evidence="3">HTH CENPB-type domain-containing protein</fullName>
    </recommendedName>
</protein>
<dbReference type="InterPro" id="IPR006600">
    <property type="entry name" value="HTH_CenpB_DNA-bd_dom"/>
</dbReference>
<evidence type="ECO:0000259" key="3">
    <source>
        <dbReference type="PROSITE" id="PS51253"/>
    </source>
</evidence>
<dbReference type="PROSITE" id="PS51253">
    <property type="entry name" value="HTH_CENPB"/>
    <property type="match status" value="1"/>
</dbReference>
<dbReference type="AlphaFoldDB" id="A0A8H3FU69"/>
<keyword evidence="5" id="KW-1185">Reference proteome</keyword>
<dbReference type="EMBL" id="CAJPDS010000057">
    <property type="protein sequence ID" value="CAF9930948.1"/>
    <property type="molecule type" value="Genomic_DNA"/>
</dbReference>
<keyword evidence="1" id="KW-0238">DNA-binding</keyword>
<gene>
    <name evidence="4" type="ORF">HETSPECPRED_007754</name>
</gene>
<feature type="compositionally biased region" description="Polar residues" evidence="2">
    <location>
        <begin position="191"/>
        <end position="201"/>
    </location>
</feature>
<dbReference type="Proteomes" id="UP000664521">
    <property type="component" value="Unassembled WGS sequence"/>
</dbReference>
<organism evidence="4 5">
    <name type="scientific">Heterodermia speciosa</name>
    <dbReference type="NCBI Taxonomy" id="116794"/>
    <lineage>
        <taxon>Eukaryota</taxon>
        <taxon>Fungi</taxon>
        <taxon>Dikarya</taxon>
        <taxon>Ascomycota</taxon>
        <taxon>Pezizomycotina</taxon>
        <taxon>Lecanoromycetes</taxon>
        <taxon>OSLEUM clade</taxon>
        <taxon>Lecanoromycetidae</taxon>
        <taxon>Caliciales</taxon>
        <taxon>Physciaceae</taxon>
        <taxon>Heterodermia</taxon>
    </lineage>
</organism>
<evidence type="ECO:0000256" key="1">
    <source>
        <dbReference type="ARBA" id="ARBA00023125"/>
    </source>
</evidence>
<feature type="region of interest" description="Disordered" evidence="2">
    <location>
        <begin position="175"/>
        <end position="201"/>
    </location>
</feature>
<dbReference type="Pfam" id="PF03221">
    <property type="entry name" value="HTH_Tnp_Tc5"/>
    <property type="match status" value="1"/>
</dbReference>
<dbReference type="OrthoDB" id="3942738at2759"/>